<proteinExistence type="predicted"/>
<name>A0AAE3JGE1_9FIRM</name>
<dbReference type="InterPro" id="IPR027417">
    <property type="entry name" value="P-loop_NTPase"/>
</dbReference>
<dbReference type="SUPFAM" id="SSF52540">
    <property type="entry name" value="P-loop containing nucleoside triphosphate hydrolases"/>
    <property type="match status" value="1"/>
</dbReference>
<dbReference type="EMBL" id="JAJEQR010000069">
    <property type="protein sequence ID" value="MCC2232463.1"/>
    <property type="molecule type" value="Genomic_DNA"/>
</dbReference>
<dbReference type="Gene3D" id="3.40.50.300">
    <property type="entry name" value="P-loop containing nucleotide triphosphate hydrolases"/>
    <property type="match status" value="1"/>
</dbReference>
<dbReference type="Proteomes" id="UP001198182">
    <property type="component" value="Unassembled WGS sequence"/>
</dbReference>
<gene>
    <name evidence="2" type="ORF">LKD81_15950</name>
</gene>
<evidence type="ECO:0000313" key="2">
    <source>
        <dbReference type="EMBL" id="MCC2232463.1"/>
    </source>
</evidence>
<reference evidence="2" key="1">
    <citation type="submission" date="2021-10" db="EMBL/GenBank/DDBJ databases">
        <title>Anaerobic single-cell dispensing facilitates the cultivation of human gut bacteria.</title>
        <authorList>
            <person name="Afrizal A."/>
        </authorList>
    </citation>
    <scope>NUCLEOTIDE SEQUENCE</scope>
    <source>
        <strain evidence="2">CLA-AA-H215</strain>
    </source>
</reference>
<sequence length="147" mass="17604">MFYRPLYVDRIMAYADTPFVKILTGVRRCGKSTILKMIMEKLQQERDVPADHIVSIRFDSMEYDDMTAKEMYVFLKGQLCPEGRTYLFLDEVQEIRSEKMERREYERLLEIHDNYPKYVLRTDEFAGGNYQGIRSMHVADFLLSRDY</sequence>
<evidence type="ECO:0000259" key="1">
    <source>
        <dbReference type="Pfam" id="PF13173"/>
    </source>
</evidence>
<dbReference type="RefSeq" id="WP_308454868.1">
    <property type="nucleotide sequence ID" value="NZ_JAJEQR010000069.1"/>
</dbReference>
<dbReference type="PANTHER" id="PTHR33295">
    <property type="entry name" value="ATPASE"/>
    <property type="match status" value="1"/>
</dbReference>
<feature type="domain" description="AAA" evidence="1">
    <location>
        <begin position="20"/>
        <end position="97"/>
    </location>
</feature>
<protein>
    <submittedName>
        <fullName evidence="2">AAA family ATPase</fullName>
    </submittedName>
</protein>
<accession>A0AAE3JGE1</accession>
<organism evidence="2 3">
    <name type="scientific">Hominifimenecus microfluidus</name>
    <dbReference type="NCBI Taxonomy" id="2885348"/>
    <lineage>
        <taxon>Bacteria</taxon>
        <taxon>Bacillati</taxon>
        <taxon>Bacillota</taxon>
        <taxon>Clostridia</taxon>
        <taxon>Lachnospirales</taxon>
        <taxon>Lachnospiraceae</taxon>
        <taxon>Hominifimenecus</taxon>
    </lineage>
</organism>
<keyword evidence="3" id="KW-1185">Reference proteome</keyword>
<dbReference type="Pfam" id="PF13173">
    <property type="entry name" value="AAA_14"/>
    <property type="match status" value="1"/>
</dbReference>
<dbReference type="PANTHER" id="PTHR33295:SF20">
    <property type="entry name" value="ATPASE"/>
    <property type="match status" value="1"/>
</dbReference>
<dbReference type="InterPro" id="IPR041682">
    <property type="entry name" value="AAA_14"/>
</dbReference>
<evidence type="ECO:0000313" key="3">
    <source>
        <dbReference type="Proteomes" id="UP001198182"/>
    </source>
</evidence>
<dbReference type="AlphaFoldDB" id="A0AAE3JGE1"/>
<comment type="caution">
    <text evidence="2">The sequence shown here is derived from an EMBL/GenBank/DDBJ whole genome shotgun (WGS) entry which is preliminary data.</text>
</comment>